<reference evidence="6" key="1">
    <citation type="journal article" date="2010" name="Science">
        <title>Signatures of adaptation to obligate biotrophy in the Hyaloperonospora arabidopsidis genome.</title>
        <authorList>
            <person name="Baxter L."/>
            <person name="Tripathy S."/>
            <person name="Ishaque N."/>
            <person name="Boot N."/>
            <person name="Cabral A."/>
            <person name="Kemen E."/>
            <person name="Thines M."/>
            <person name="Ah-Fong A."/>
            <person name="Anderson R."/>
            <person name="Badejoko W."/>
            <person name="Bittner-Eddy P."/>
            <person name="Boore J.L."/>
            <person name="Chibucos M.C."/>
            <person name="Coates M."/>
            <person name="Dehal P."/>
            <person name="Delehaunty K."/>
            <person name="Dong S."/>
            <person name="Downton P."/>
            <person name="Dumas B."/>
            <person name="Fabro G."/>
            <person name="Fronick C."/>
            <person name="Fuerstenberg S.I."/>
            <person name="Fulton L."/>
            <person name="Gaulin E."/>
            <person name="Govers F."/>
            <person name="Hughes L."/>
            <person name="Humphray S."/>
            <person name="Jiang R.H."/>
            <person name="Judelson H."/>
            <person name="Kamoun S."/>
            <person name="Kyung K."/>
            <person name="Meijer H."/>
            <person name="Minx P."/>
            <person name="Morris P."/>
            <person name="Nelson J."/>
            <person name="Phuntumart V."/>
            <person name="Qutob D."/>
            <person name="Rehmany A."/>
            <person name="Rougon-Cardoso A."/>
            <person name="Ryden P."/>
            <person name="Torto-Alalibo T."/>
            <person name="Studholme D."/>
            <person name="Wang Y."/>
            <person name="Win J."/>
            <person name="Wood J."/>
            <person name="Clifton S.W."/>
            <person name="Rogers J."/>
            <person name="Van den Ackerveken G."/>
            <person name="Jones J.D."/>
            <person name="McDowell J.M."/>
            <person name="Beynon J."/>
            <person name="Tyler B.M."/>
        </authorList>
    </citation>
    <scope>NUCLEOTIDE SEQUENCE [LARGE SCALE GENOMIC DNA]</scope>
    <source>
        <strain evidence="6">Emoy2</strain>
    </source>
</reference>
<dbReference type="GO" id="GO:0001682">
    <property type="term" value="P:tRNA 5'-leader removal"/>
    <property type="evidence" value="ECO:0007669"/>
    <property type="project" value="InterPro"/>
</dbReference>
<dbReference type="eggNOG" id="KOG4639">
    <property type="taxonomic scope" value="Eukaryota"/>
</dbReference>
<dbReference type="InParanoid" id="M4B8D8"/>
<dbReference type="STRING" id="559515.M4B8D8"/>
<protein>
    <submittedName>
        <fullName evidence="5">Uncharacterized protein</fullName>
    </submittedName>
</protein>
<proteinExistence type="inferred from homology"/>
<dbReference type="GO" id="GO:0030677">
    <property type="term" value="C:ribonuclease P complex"/>
    <property type="evidence" value="ECO:0007669"/>
    <property type="project" value="InterPro"/>
</dbReference>
<dbReference type="InterPro" id="IPR002759">
    <property type="entry name" value="Pop5/Rpp14/Rnp2-like"/>
</dbReference>
<dbReference type="PIRSF" id="PIRSF023803">
    <property type="entry name" value="Ribonuclease_P_prd"/>
    <property type="match status" value="1"/>
</dbReference>
<evidence type="ECO:0000313" key="5">
    <source>
        <dbReference type="EnsemblProtists" id="HpaP802543"/>
    </source>
</evidence>
<dbReference type="GO" id="GO:0005634">
    <property type="term" value="C:nucleus"/>
    <property type="evidence" value="ECO:0007669"/>
    <property type="project" value="UniProtKB-SubCell"/>
</dbReference>
<dbReference type="EMBL" id="JH597989">
    <property type="status" value="NOT_ANNOTATED_CDS"/>
    <property type="molecule type" value="Genomic_DNA"/>
</dbReference>
<evidence type="ECO:0000256" key="1">
    <source>
        <dbReference type="ARBA" id="ARBA00004123"/>
    </source>
</evidence>
<dbReference type="Gene3D" id="3.30.70.3250">
    <property type="entry name" value="Ribonuclease P, Pop5 subunit"/>
    <property type="match status" value="1"/>
</dbReference>
<dbReference type="AlphaFoldDB" id="M4B8D8"/>
<keyword evidence="6" id="KW-1185">Reference proteome</keyword>
<dbReference type="GO" id="GO:0033204">
    <property type="term" value="F:ribonuclease P RNA binding"/>
    <property type="evidence" value="ECO:0007669"/>
    <property type="project" value="InterPro"/>
</dbReference>
<dbReference type="Proteomes" id="UP000011713">
    <property type="component" value="Unassembled WGS sequence"/>
</dbReference>
<dbReference type="Pfam" id="PF01900">
    <property type="entry name" value="RNase_P_Rpp14"/>
    <property type="match status" value="1"/>
</dbReference>
<accession>M4B8D8</accession>
<keyword evidence="3" id="KW-0819">tRNA processing</keyword>
<dbReference type="VEuPathDB" id="FungiDB:HpaG802543"/>
<evidence type="ECO:0000256" key="3">
    <source>
        <dbReference type="ARBA" id="ARBA00022694"/>
    </source>
</evidence>
<dbReference type="SUPFAM" id="SSF160350">
    <property type="entry name" value="Rnp2-like"/>
    <property type="match status" value="1"/>
</dbReference>
<dbReference type="InterPro" id="IPR038085">
    <property type="entry name" value="Rnp2-like_sf"/>
</dbReference>
<organism evidence="5 6">
    <name type="scientific">Hyaloperonospora arabidopsidis (strain Emoy2)</name>
    <name type="common">Downy mildew agent</name>
    <name type="synonym">Peronospora arabidopsidis</name>
    <dbReference type="NCBI Taxonomy" id="559515"/>
    <lineage>
        <taxon>Eukaryota</taxon>
        <taxon>Sar</taxon>
        <taxon>Stramenopiles</taxon>
        <taxon>Oomycota</taxon>
        <taxon>Peronosporomycetes</taxon>
        <taxon>Peronosporales</taxon>
        <taxon>Peronosporaceae</taxon>
        <taxon>Hyaloperonospora</taxon>
    </lineage>
</organism>
<keyword evidence="4" id="KW-0539">Nucleus</keyword>
<comment type="similarity">
    <text evidence="2">Belongs to the eukaryotic/archaeal RNase P protein component 2 family.</text>
</comment>
<reference evidence="5" key="2">
    <citation type="submission" date="2015-06" db="UniProtKB">
        <authorList>
            <consortium name="EnsemblProtists"/>
        </authorList>
    </citation>
    <scope>IDENTIFICATION</scope>
    <source>
        <strain evidence="5">Emoy2</strain>
    </source>
</reference>
<dbReference type="HOGENOM" id="CLU_2983154_0_0_1"/>
<sequence>MVRLKTRYLVIEAMTSARKLIVKKEDIVTLIRESITKSYGDFGSGLAQYAFQGTGKRA</sequence>
<dbReference type="InterPro" id="IPR016819">
    <property type="entry name" value="RNase_P/MRP_POP5"/>
</dbReference>
<dbReference type="EnsemblProtists" id="HpaT802543">
    <property type="protein sequence ID" value="HpaP802543"/>
    <property type="gene ID" value="HpaG802543"/>
</dbReference>
<name>M4B8D8_HYAAE</name>
<evidence type="ECO:0000256" key="4">
    <source>
        <dbReference type="ARBA" id="ARBA00023242"/>
    </source>
</evidence>
<evidence type="ECO:0000256" key="2">
    <source>
        <dbReference type="ARBA" id="ARBA00010800"/>
    </source>
</evidence>
<comment type="subcellular location">
    <subcellularLocation>
        <location evidence="1">Nucleus</location>
    </subcellularLocation>
</comment>
<evidence type="ECO:0000313" key="6">
    <source>
        <dbReference type="Proteomes" id="UP000011713"/>
    </source>
</evidence>